<gene>
    <name evidence="1" type="ORF">SMN809_LOCUS58754</name>
</gene>
<dbReference type="Proteomes" id="UP000676336">
    <property type="component" value="Unassembled WGS sequence"/>
</dbReference>
<name>A0A8S3EA30_9BILA</name>
<comment type="caution">
    <text evidence="1">The sequence shown here is derived from an EMBL/GenBank/DDBJ whole genome shotgun (WGS) entry which is preliminary data.</text>
</comment>
<feature type="non-terminal residue" evidence="1">
    <location>
        <position position="51"/>
    </location>
</feature>
<dbReference type="EMBL" id="CAJOBI010221725">
    <property type="protein sequence ID" value="CAF5043086.1"/>
    <property type="molecule type" value="Genomic_DNA"/>
</dbReference>
<protein>
    <submittedName>
        <fullName evidence="1">Uncharacterized protein</fullName>
    </submittedName>
</protein>
<sequence length="51" mass="5957">MNDEWSQEKFSSNTKQILSNIFRELDSDHIQQAFDMHVILVRNASSEVTLC</sequence>
<dbReference type="AlphaFoldDB" id="A0A8S3EA30"/>
<organism evidence="1 2">
    <name type="scientific">Rotaria magnacalcarata</name>
    <dbReference type="NCBI Taxonomy" id="392030"/>
    <lineage>
        <taxon>Eukaryota</taxon>
        <taxon>Metazoa</taxon>
        <taxon>Spiralia</taxon>
        <taxon>Gnathifera</taxon>
        <taxon>Rotifera</taxon>
        <taxon>Eurotatoria</taxon>
        <taxon>Bdelloidea</taxon>
        <taxon>Philodinida</taxon>
        <taxon>Philodinidae</taxon>
        <taxon>Rotaria</taxon>
    </lineage>
</organism>
<evidence type="ECO:0000313" key="1">
    <source>
        <dbReference type="EMBL" id="CAF5043086.1"/>
    </source>
</evidence>
<reference evidence="1" key="1">
    <citation type="submission" date="2021-02" db="EMBL/GenBank/DDBJ databases">
        <authorList>
            <person name="Nowell W R."/>
        </authorList>
    </citation>
    <scope>NUCLEOTIDE SEQUENCE</scope>
</reference>
<dbReference type="Gene3D" id="1.20.940.10">
    <property type="entry name" value="Functional domain of the splicing factor Prp18"/>
    <property type="match status" value="1"/>
</dbReference>
<accession>A0A8S3EA30</accession>
<evidence type="ECO:0000313" key="2">
    <source>
        <dbReference type="Proteomes" id="UP000676336"/>
    </source>
</evidence>
<proteinExistence type="predicted"/>